<evidence type="ECO:0000256" key="1">
    <source>
        <dbReference type="ARBA" id="ARBA00023125"/>
    </source>
</evidence>
<feature type="DNA-binding region" description="H-T-H motif" evidence="2">
    <location>
        <begin position="32"/>
        <end position="51"/>
    </location>
</feature>
<dbReference type="Gene3D" id="1.10.357.10">
    <property type="entry name" value="Tetracycline Repressor, domain 2"/>
    <property type="match status" value="1"/>
</dbReference>
<sequence length="207" mass="23924">MDGYERRKQKKMEQIYGVSVELFFKYGFQKVSVNEIAHKAKVSPATIYNYFGTKEQLYSDTLMNWLDKHLAQYETILDSRLSFPDKTKEIMLLEAKNLKILADEFSKVPSSEQSELTQMMERYSEQKVAPFFGKYVALGKQEGYIGEDQTEETMMRYFTMFKNELGRYWGASNQEGAVGSMDQMLNLFFYGLAGRGGSRNSPRDSGK</sequence>
<protein>
    <submittedName>
        <fullName evidence="4">AcrR family transcriptional regulator</fullName>
    </submittedName>
</protein>
<name>A0ABT9U0Z7_PAEHA</name>
<evidence type="ECO:0000313" key="4">
    <source>
        <dbReference type="EMBL" id="MDQ0113286.1"/>
    </source>
</evidence>
<keyword evidence="1 2" id="KW-0238">DNA-binding</keyword>
<organism evidence="4 5">
    <name type="scientific">Paenibacillus harenae</name>
    <dbReference type="NCBI Taxonomy" id="306543"/>
    <lineage>
        <taxon>Bacteria</taxon>
        <taxon>Bacillati</taxon>
        <taxon>Bacillota</taxon>
        <taxon>Bacilli</taxon>
        <taxon>Bacillales</taxon>
        <taxon>Paenibacillaceae</taxon>
        <taxon>Paenibacillus</taxon>
    </lineage>
</organism>
<proteinExistence type="predicted"/>
<keyword evidence="5" id="KW-1185">Reference proteome</keyword>
<dbReference type="PRINTS" id="PR00455">
    <property type="entry name" value="HTHTETR"/>
</dbReference>
<dbReference type="InterPro" id="IPR023772">
    <property type="entry name" value="DNA-bd_HTH_TetR-type_CS"/>
</dbReference>
<dbReference type="InterPro" id="IPR001647">
    <property type="entry name" value="HTH_TetR"/>
</dbReference>
<evidence type="ECO:0000259" key="3">
    <source>
        <dbReference type="PROSITE" id="PS50977"/>
    </source>
</evidence>
<dbReference type="PROSITE" id="PS50977">
    <property type="entry name" value="HTH_TETR_2"/>
    <property type="match status" value="1"/>
</dbReference>
<comment type="caution">
    <text evidence="4">The sequence shown here is derived from an EMBL/GenBank/DDBJ whole genome shotgun (WGS) entry which is preliminary data.</text>
</comment>
<dbReference type="PANTHER" id="PTHR43479:SF21">
    <property type="entry name" value="TRANSCRIPTIONAL REGULATOR, TETR FAMILY"/>
    <property type="match status" value="1"/>
</dbReference>
<evidence type="ECO:0000256" key="2">
    <source>
        <dbReference type="PROSITE-ProRule" id="PRU00335"/>
    </source>
</evidence>
<dbReference type="Proteomes" id="UP001229346">
    <property type="component" value="Unassembled WGS sequence"/>
</dbReference>
<dbReference type="RefSeq" id="WP_307204415.1">
    <property type="nucleotide sequence ID" value="NZ_JAUSSU010000005.1"/>
</dbReference>
<dbReference type="PANTHER" id="PTHR43479">
    <property type="entry name" value="ACREF/ENVCD OPERON REPRESSOR-RELATED"/>
    <property type="match status" value="1"/>
</dbReference>
<dbReference type="InterPro" id="IPR050624">
    <property type="entry name" value="HTH-type_Tx_Regulator"/>
</dbReference>
<accession>A0ABT9U0Z7</accession>
<dbReference type="InterPro" id="IPR009057">
    <property type="entry name" value="Homeodomain-like_sf"/>
</dbReference>
<reference evidence="4 5" key="1">
    <citation type="submission" date="2023-07" db="EMBL/GenBank/DDBJ databases">
        <title>Sorghum-associated microbial communities from plants grown in Nebraska, USA.</title>
        <authorList>
            <person name="Schachtman D."/>
        </authorList>
    </citation>
    <scope>NUCLEOTIDE SEQUENCE [LARGE SCALE GENOMIC DNA]</scope>
    <source>
        <strain evidence="4 5">CC482</strain>
    </source>
</reference>
<dbReference type="Pfam" id="PF00440">
    <property type="entry name" value="TetR_N"/>
    <property type="match status" value="1"/>
</dbReference>
<dbReference type="SUPFAM" id="SSF46689">
    <property type="entry name" value="Homeodomain-like"/>
    <property type="match status" value="1"/>
</dbReference>
<feature type="domain" description="HTH tetR-type" evidence="3">
    <location>
        <begin position="9"/>
        <end position="69"/>
    </location>
</feature>
<dbReference type="PROSITE" id="PS01081">
    <property type="entry name" value="HTH_TETR_1"/>
    <property type="match status" value="1"/>
</dbReference>
<dbReference type="EMBL" id="JAUSSU010000005">
    <property type="protein sequence ID" value="MDQ0113286.1"/>
    <property type="molecule type" value="Genomic_DNA"/>
</dbReference>
<evidence type="ECO:0000313" key="5">
    <source>
        <dbReference type="Proteomes" id="UP001229346"/>
    </source>
</evidence>
<gene>
    <name evidence="4" type="ORF">J2T15_002727</name>
</gene>